<evidence type="ECO:0000313" key="2">
    <source>
        <dbReference type="Proteomes" id="UP000019084"/>
    </source>
</evidence>
<name>W4SH06_9XANT</name>
<evidence type="ECO:0000313" key="1">
    <source>
        <dbReference type="EMBL" id="GAE55413.1"/>
    </source>
</evidence>
<dbReference type="EMBL" id="BAVC01000193">
    <property type="protein sequence ID" value="GAE55413.1"/>
    <property type="molecule type" value="Genomic_DNA"/>
</dbReference>
<accession>W4SH06</accession>
<comment type="caution">
    <text evidence="1">The sequence shown here is derived from an EMBL/GenBank/DDBJ whole genome shotgun (WGS) entry which is preliminary data.</text>
</comment>
<organism evidence="1 2">
    <name type="scientific">Xanthomonas arboricola pv. pruni MAFF 301420</name>
    <dbReference type="NCBI Taxonomy" id="1418095"/>
    <lineage>
        <taxon>Bacteria</taxon>
        <taxon>Pseudomonadati</taxon>
        <taxon>Pseudomonadota</taxon>
        <taxon>Gammaproteobacteria</taxon>
        <taxon>Lysobacterales</taxon>
        <taxon>Lysobacteraceae</taxon>
        <taxon>Xanthomonas</taxon>
    </lineage>
</organism>
<reference evidence="1 2" key="1">
    <citation type="submission" date="2014-01" db="EMBL/GenBank/DDBJ databases">
        <title>Genome sequence and analysis of Xanthomonas arboricola pv. pruni.</title>
        <authorList>
            <person name="Fujikawa T."/>
            <person name="Nakazono-Nagaoka E."/>
        </authorList>
    </citation>
    <scope>NUCLEOTIDE SEQUENCE [LARGE SCALE GENOMIC DNA]</scope>
    <source>
        <strain evidence="2">MAFF 301420</strain>
    </source>
</reference>
<gene>
    <name evidence="1" type="ORF">XPR_2048</name>
</gene>
<protein>
    <submittedName>
        <fullName evidence="1">Uncharacterized protein</fullName>
    </submittedName>
</protein>
<dbReference type="AlphaFoldDB" id="W4SH06"/>
<dbReference type="Proteomes" id="UP000019084">
    <property type="component" value="Unassembled WGS sequence"/>
</dbReference>
<proteinExistence type="predicted"/>
<sequence length="50" mass="5551">MAKAATWTNTDTEARKRGEQTGLDTLVVHALNDANWMLGAIWHAVSKLTR</sequence>